<organism evidence="1 2">
    <name type="scientific">Sesamum alatum</name>
    <dbReference type="NCBI Taxonomy" id="300844"/>
    <lineage>
        <taxon>Eukaryota</taxon>
        <taxon>Viridiplantae</taxon>
        <taxon>Streptophyta</taxon>
        <taxon>Embryophyta</taxon>
        <taxon>Tracheophyta</taxon>
        <taxon>Spermatophyta</taxon>
        <taxon>Magnoliopsida</taxon>
        <taxon>eudicotyledons</taxon>
        <taxon>Gunneridae</taxon>
        <taxon>Pentapetalae</taxon>
        <taxon>asterids</taxon>
        <taxon>lamiids</taxon>
        <taxon>Lamiales</taxon>
        <taxon>Pedaliaceae</taxon>
        <taxon>Sesamum</taxon>
    </lineage>
</organism>
<reference evidence="1" key="2">
    <citation type="journal article" date="2024" name="Plant">
        <title>Genomic evolution and insights into agronomic trait innovations of Sesamum species.</title>
        <authorList>
            <person name="Miao H."/>
            <person name="Wang L."/>
            <person name="Qu L."/>
            <person name="Liu H."/>
            <person name="Sun Y."/>
            <person name="Le M."/>
            <person name="Wang Q."/>
            <person name="Wei S."/>
            <person name="Zheng Y."/>
            <person name="Lin W."/>
            <person name="Duan Y."/>
            <person name="Cao H."/>
            <person name="Xiong S."/>
            <person name="Wang X."/>
            <person name="Wei L."/>
            <person name="Li C."/>
            <person name="Ma Q."/>
            <person name="Ju M."/>
            <person name="Zhao R."/>
            <person name="Li G."/>
            <person name="Mu C."/>
            <person name="Tian Q."/>
            <person name="Mei H."/>
            <person name="Zhang T."/>
            <person name="Gao T."/>
            <person name="Zhang H."/>
        </authorList>
    </citation>
    <scope>NUCLEOTIDE SEQUENCE</scope>
    <source>
        <strain evidence="1">3651</strain>
    </source>
</reference>
<evidence type="ECO:0008006" key="3">
    <source>
        <dbReference type="Google" id="ProtNLM"/>
    </source>
</evidence>
<comment type="caution">
    <text evidence="1">The sequence shown here is derived from an EMBL/GenBank/DDBJ whole genome shotgun (WGS) entry which is preliminary data.</text>
</comment>
<evidence type="ECO:0000313" key="1">
    <source>
        <dbReference type="EMBL" id="KAK4431145.1"/>
    </source>
</evidence>
<evidence type="ECO:0000313" key="2">
    <source>
        <dbReference type="Proteomes" id="UP001293254"/>
    </source>
</evidence>
<dbReference type="EMBL" id="JACGWO010000003">
    <property type="protein sequence ID" value="KAK4431145.1"/>
    <property type="molecule type" value="Genomic_DNA"/>
</dbReference>
<proteinExistence type="predicted"/>
<keyword evidence="2" id="KW-1185">Reference proteome</keyword>
<dbReference type="AlphaFoldDB" id="A0AAE1YIZ5"/>
<gene>
    <name evidence="1" type="ORF">Salat_0876600</name>
</gene>
<reference evidence="1" key="1">
    <citation type="submission" date="2020-06" db="EMBL/GenBank/DDBJ databases">
        <authorList>
            <person name="Li T."/>
            <person name="Hu X."/>
            <person name="Zhang T."/>
            <person name="Song X."/>
            <person name="Zhang H."/>
            <person name="Dai N."/>
            <person name="Sheng W."/>
            <person name="Hou X."/>
            <person name="Wei L."/>
        </authorList>
    </citation>
    <scope>NUCLEOTIDE SEQUENCE</scope>
    <source>
        <strain evidence="1">3651</strain>
        <tissue evidence="1">Leaf</tissue>
    </source>
</reference>
<accession>A0AAE1YIZ5</accession>
<dbReference type="Proteomes" id="UP001293254">
    <property type="component" value="Unassembled WGS sequence"/>
</dbReference>
<name>A0AAE1YIZ5_9LAMI</name>
<sequence length="146" mass="17063">MDPSSARFLPETYNKCNFSSHLKKVLRRQFVCLSIWQRMSSGLAKDSPDDDCVMAPLSLYTWMLEQLVGVEDEKATRGRFLIRFNHIIERNKALKGNPWCFEKDVLILSGICETENPMHVDLDWCEFYVHVRNFPLSRMNLGIHSH</sequence>
<protein>
    <recommendedName>
        <fullName evidence="3">DUF4283 domain-containing protein</fullName>
    </recommendedName>
</protein>